<reference evidence="5" key="1">
    <citation type="submission" date="2012-12" db="EMBL/GenBank/DDBJ databases">
        <authorList>
            <person name="Hellsten U."/>
            <person name="Grimwood J."/>
            <person name="Chapman J.A."/>
            <person name="Shapiro H."/>
            <person name="Aerts A."/>
            <person name="Otillar R.P."/>
            <person name="Terry A.Y."/>
            <person name="Boore J.L."/>
            <person name="Simakov O."/>
            <person name="Marletaz F."/>
            <person name="Cho S.-J."/>
            <person name="Edsinger-Gonzales E."/>
            <person name="Havlak P."/>
            <person name="Kuo D.-H."/>
            <person name="Larsson T."/>
            <person name="Lv J."/>
            <person name="Arendt D."/>
            <person name="Savage R."/>
            <person name="Osoegawa K."/>
            <person name="de Jong P."/>
            <person name="Lindberg D.R."/>
            <person name="Seaver E.C."/>
            <person name="Weisblat D.A."/>
            <person name="Putnam N.H."/>
            <person name="Grigoriev I.V."/>
            <person name="Rokhsar D.S."/>
        </authorList>
    </citation>
    <scope>NUCLEOTIDE SEQUENCE</scope>
    <source>
        <strain evidence="5">I ESC-2004</strain>
    </source>
</reference>
<evidence type="ECO:0000313" key="4">
    <source>
        <dbReference type="EnsemblMetazoa" id="CapteP223993"/>
    </source>
</evidence>
<dbReference type="GO" id="GO:0045202">
    <property type="term" value="C:synapse"/>
    <property type="evidence" value="ECO:0007669"/>
    <property type="project" value="GOC"/>
</dbReference>
<evidence type="ECO:0000313" key="3">
    <source>
        <dbReference type="EMBL" id="ELT93187.1"/>
    </source>
</evidence>
<evidence type="ECO:0000256" key="1">
    <source>
        <dbReference type="SAM" id="Coils"/>
    </source>
</evidence>
<evidence type="ECO:0000256" key="2">
    <source>
        <dbReference type="SAM" id="MobiDB-lite"/>
    </source>
</evidence>
<feature type="coiled-coil region" evidence="1">
    <location>
        <begin position="433"/>
        <end position="507"/>
    </location>
</feature>
<reference evidence="4" key="3">
    <citation type="submission" date="2015-06" db="UniProtKB">
        <authorList>
            <consortium name="EnsemblMetazoa"/>
        </authorList>
    </citation>
    <scope>IDENTIFICATION</scope>
</reference>
<keyword evidence="5" id="KW-1185">Reference proteome</keyword>
<protein>
    <recommendedName>
        <fullName evidence="6">Centrosomal protein of 89 kDa</fullName>
    </recommendedName>
</protein>
<feature type="region of interest" description="Disordered" evidence="2">
    <location>
        <begin position="1"/>
        <end position="29"/>
    </location>
</feature>
<reference evidence="3 5" key="2">
    <citation type="journal article" date="2013" name="Nature">
        <title>Insights into bilaterian evolution from three spiralian genomes.</title>
        <authorList>
            <person name="Simakov O."/>
            <person name="Marletaz F."/>
            <person name="Cho S.J."/>
            <person name="Edsinger-Gonzales E."/>
            <person name="Havlak P."/>
            <person name="Hellsten U."/>
            <person name="Kuo D.H."/>
            <person name="Larsson T."/>
            <person name="Lv J."/>
            <person name="Arendt D."/>
            <person name="Savage R."/>
            <person name="Osoegawa K."/>
            <person name="de Jong P."/>
            <person name="Grimwood J."/>
            <person name="Chapman J.A."/>
            <person name="Shapiro H."/>
            <person name="Aerts A."/>
            <person name="Otillar R.P."/>
            <person name="Terry A.Y."/>
            <person name="Boore J.L."/>
            <person name="Grigoriev I.V."/>
            <person name="Lindberg D.R."/>
            <person name="Seaver E.C."/>
            <person name="Weisblat D.A."/>
            <person name="Putnam N.H."/>
            <person name="Rokhsar D.S."/>
        </authorList>
    </citation>
    <scope>NUCLEOTIDE SEQUENCE</scope>
    <source>
        <strain evidence="3 5">I ESC-2004</strain>
    </source>
</reference>
<evidence type="ECO:0008006" key="6">
    <source>
        <dbReference type="Google" id="ProtNLM"/>
    </source>
</evidence>
<evidence type="ECO:0000313" key="5">
    <source>
        <dbReference type="Proteomes" id="UP000014760"/>
    </source>
</evidence>
<name>R7TI79_CAPTE</name>
<feature type="coiled-coil region" evidence="1">
    <location>
        <begin position="811"/>
        <end position="958"/>
    </location>
</feature>
<dbReference type="GO" id="GO:0097539">
    <property type="term" value="C:ciliary transition fiber"/>
    <property type="evidence" value="ECO:0007669"/>
    <property type="project" value="TreeGrafter"/>
</dbReference>
<dbReference type="OrthoDB" id="6622877at2759"/>
<dbReference type="FunCoup" id="R7TI79">
    <property type="interactions" value="8"/>
</dbReference>
<proteinExistence type="predicted"/>
<dbReference type="Proteomes" id="UP000014760">
    <property type="component" value="Unassembled WGS sequence"/>
</dbReference>
<dbReference type="EMBL" id="AMQN01002698">
    <property type="status" value="NOT_ANNOTATED_CDS"/>
    <property type="molecule type" value="Genomic_DNA"/>
</dbReference>
<feature type="coiled-coil region" evidence="1">
    <location>
        <begin position="661"/>
        <end position="695"/>
    </location>
</feature>
<feature type="coiled-coil region" evidence="1">
    <location>
        <begin position="358"/>
        <end position="396"/>
    </location>
</feature>
<dbReference type="STRING" id="283909.R7TI79"/>
<feature type="compositionally biased region" description="Basic and acidic residues" evidence="2">
    <location>
        <begin position="269"/>
        <end position="294"/>
    </location>
</feature>
<gene>
    <name evidence="3" type="ORF">CAPTEDRAFT_223993</name>
</gene>
<sequence length="958" mass="109000">MAGKSKGKGKKKKEKKEKKGDGSKIASAIMPSLTMTASPHIPFPVPENTEGLQSTSVLNSSLLGRMFATPEPRDDPSETDTSLYDYENARNTMPALRCVYLFQSIIAPALFPPVAFVGVPHIPSIPHLPPPVPRGRVRSGVLSAGTLPLATGSSFDLESMQDDEIEGGPGYSTVGEMGRAIPSPPTGFADLDSDTEPFSSSPPRDLYSYARPLPTRGDNIPDPDDPLYSLPYEARPSKDRSYMSDPDDSFHGLNRSSHDFSQGGSTLRASRESRRSTGSADRTETLHAEQTEDSIPKTEVVEIYSVPMRRKKEPKSCSQENLLKAQVDSFRSPDRSASLHNSTQEVDVRLSMTSSLRLQSLKQQNQQLLDKQSQLEQQLQQQQKAQDELMARLQRQGFLAVDHDDVSVQEMGSVIQETTSLTSKTTRKHEEYVDTFRERAQILEAEKQELNDLNQQLQAEVLSYKRMSSFRDDDESGGTRNLLKKQLMDYKDENDTLKSAVQRHSAELARYHSMFRPLSAVELDELPGLPSKGPKPSWLVNTKYLAPLFVAYDDRLEEKDRLFKQCQGDLEHFKQQIDTVLKENQRLHIRLEQTDVSGPLGMTEWRSLQEQCKLVLEENQLLMEQLDVKENKGRDMHRAHVHEGICRRFTRDSLSVPLVAVSILSKRLVTAEAERSEAEQEVRELKTRLTDLKKSHDKLAVDNKARPELEDHLNTVSGIKKLLEEEQLKHSEEIENLHAKVQTLVVEKRDVSIQLEDLQLENKRLQNDLRGWHKAQRKLEKKIVLLKMALDAVEHKELRAERYLTTVVRMAEKTAEENNSLSQAVTDQESERKAVITKLLARDACMGKLEDKLQQCKLKATEKLEKAALRMKEQDNDFSQQKHEYERQLQHLRLMVQEKQDLLSTLNGEKRAVEDDLETMWQVASHDNQEMKGVVRRALRKLKNYDSMKEELDESEKT</sequence>
<dbReference type="HOGENOM" id="CLU_334703_0_0_1"/>
<accession>R7TI79</accession>
<feature type="region of interest" description="Disordered" evidence="2">
    <location>
        <begin position="160"/>
        <end position="294"/>
    </location>
</feature>
<dbReference type="GO" id="GO:0005814">
    <property type="term" value="C:centriole"/>
    <property type="evidence" value="ECO:0007669"/>
    <property type="project" value="InterPro"/>
</dbReference>
<dbReference type="OMA" id="RYNDQFA"/>
<dbReference type="GO" id="GO:0060271">
    <property type="term" value="P:cilium assembly"/>
    <property type="evidence" value="ECO:0007669"/>
    <property type="project" value="InterPro"/>
</dbReference>
<dbReference type="GO" id="GO:0007268">
    <property type="term" value="P:chemical synaptic transmission"/>
    <property type="evidence" value="ECO:0007669"/>
    <property type="project" value="InterPro"/>
</dbReference>
<feature type="coiled-coil region" evidence="1">
    <location>
        <begin position="720"/>
        <end position="782"/>
    </location>
</feature>
<feature type="compositionally biased region" description="Polar residues" evidence="2">
    <location>
        <begin position="259"/>
        <end position="268"/>
    </location>
</feature>
<dbReference type="GO" id="GO:0007005">
    <property type="term" value="P:mitochondrion organization"/>
    <property type="evidence" value="ECO:0007669"/>
    <property type="project" value="InterPro"/>
</dbReference>
<dbReference type="AlphaFoldDB" id="R7TI79"/>
<keyword evidence="1" id="KW-0175">Coiled coil</keyword>
<organism evidence="3">
    <name type="scientific">Capitella teleta</name>
    <name type="common">Polychaete worm</name>
    <dbReference type="NCBI Taxonomy" id="283909"/>
    <lineage>
        <taxon>Eukaryota</taxon>
        <taxon>Metazoa</taxon>
        <taxon>Spiralia</taxon>
        <taxon>Lophotrochozoa</taxon>
        <taxon>Annelida</taxon>
        <taxon>Polychaeta</taxon>
        <taxon>Sedentaria</taxon>
        <taxon>Scolecida</taxon>
        <taxon>Capitellidae</taxon>
        <taxon>Capitella</taxon>
    </lineage>
</organism>
<dbReference type="PANTHER" id="PTHR36170">
    <property type="entry name" value="CENTROSOMAL PROTEIN OF 89 KDA"/>
    <property type="match status" value="1"/>
</dbReference>
<dbReference type="EMBL" id="KB309853">
    <property type="protein sequence ID" value="ELT93187.1"/>
    <property type="molecule type" value="Genomic_DNA"/>
</dbReference>
<dbReference type="InterPro" id="IPR033545">
    <property type="entry name" value="CEP89"/>
</dbReference>
<dbReference type="EnsemblMetazoa" id="CapteT223993">
    <property type="protein sequence ID" value="CapteP223993"/>
    <property type="gene ID" value="CapteG223993"/>
</dbReference>
<feature type="compositionally biased region" description="Basic residues" evidence="2">
    <location>
        <begin position="1"/>
        <end position="16"/>
    </location>
</feature>
<dbReference type="PANTHER" id="PTHR36170:SF1">
    <property type="entry name" value="CENTROSOMAL PROTEIN OF 89 KDA"/>
    <property type="match status" value="1"/>
</dbReference>